<protein>
    <submittedName>
        <fullName evidence="1">Uncharacterized protein</fullName>
    </submittedName>
</protein>
<organism evidence="1 2">
    <name type="scientific">Pseudomonas synxantha</name>
    <dbReference type="NCBI Taxonomy" id="47883"/>
    <lineage>
        <taxon>Bacteria</taxon>
        <taxon>Pseudomonadati</taxon>
        <taxon>Pseudomonadota</taxon>
        <taxon>Gammaproteobacteria</taxon>
        <taxon>Pseudomonadales</taxon>
        <taxon>Pseudomonadaceae</taxon>
        <taxon>Pseudomonas</taxon>
    </lineage>
</organism>
<dbReference type="Proteomes" id="UP000033099">
    <property type="component" value="Chromosome"/>
</dbReference>
<evidence type="ECO:0000313" key="2">
    <source>
        <dbReference type="Proteomes" id="UP000033099"/>
    </source>
</evidence>
<accession>A0AAU8U447</accession>
<dbReference type="AlphaFoldDB" id="A0AAU8U447"/>
<dbReference type="KEGG" id="pfb:VO64_5849"/>
<name>A0AAU8U447_9PSED</name>
<evidence type="ECO:0000313" key="1">
    <source>
        <dbReference type="EMBL" id="AKA86395.1"/>
    </source>
</evidence>
<sequence>MNDFDTRQISLQGLAFAATWRRSNHFFVSVADGQHWLAFGLVELCQLRRVGLDGLLGFATEQTVTQQRDLFF</sequence>
<dbReference type="EMBL" id="CP011117">
    <property type="protein sequence ID" value="AKA86395.1"/>
    <property type="molecule type" value="Genomic_DNA"/>
</dbReference>
<reference evidence="1 2" key="1">
    <citation type="journal article" date="2015" name="Genome Announc.">
        <title>Complete Genome Sequence of Biocontrol Strain Pseudomonas fluorescens LBUM223.</title>
        <authorList>
            <person name="Roquigny R."/>
            <person name="Arseneault T."/>
            <person name="Gadkar V.J."/>
            <person name="Novinscak A."/>
            <person name="Joly D.L."/>
            <person name="Filion M."/>
        </authorList>
    </citation>
    <scope>NUCLEOTIDE SEQUENCE [LARGE SCALE GENOMIC DNA]</scope>
    <source>
        <strain evidence="1 2">LBUM223</strain>
    </source>
</reference>
<proteinExistence type="predicted"/>
<gene>
    <name evidence="1" type="ORF">VO64_5849</name>
</gene>